<dbReference type="SUPFAM" id="SSF48097">
    <property type="entry name" value="Regulator of G-protein signaling, RGS"/>
    <property type="match status" value="1"/>
</dbReference>
<dbReference type="PANTHER" id="PTHR13155:SF1">
    <property type="entry name" value="A-KINASE ANCHOR PROTEIN 10, MITOCHONDRIAL"/>
    <property type="match status" value="1"/>
</dbReference>
<organism evidence="3 4">
    <name type="scientific">Kluyveromyces marxianus</name>
    <name type="common">Yeast</name>
    <name type="synonym">Candida kefyr</name>
    <dbReference type="NCBI Taxonomy" id="4911"/>
    <lineage>
        <taxon>Eukaryota</taxon>
        <taxon>Fungi</taxon>
        <taxon>Dikarya</taxon>
        <taxon>Ascomycota</taxon>
        <taxon>Saccharomycotina</taxon>
        <taxon>Saccharomycetes</taxon>
        <taxon>Saccharomycetales</taxon>
        <taxon>Saccharomycetaceae</taxon>
        <taxon>Kluyveromyces</taxon>
    </lineage>
</organism>
<dbReference type="InterPro" id="IPR044926">
    <property type="entry name" value="RGS_subdomain_2"/>
</dbReference>
<dbReference type="Gene3D" id="1.10.167.10">
    <property type="entry name" value="Regulator of G-protein Signalling 4, domain 2"/>
    <property type="match status" value="1"/>
</dbReference>
<keyword evidence="1" id="KW-0472">Membrane</keyword>
<dbReference type="PROSITE" id="PS50132">
    <property type="entry name" value="RGS"/>
    <property type="match status" value="1"/>
</dbReference>
<gene>
    <name evidence="3" type="primary">RAX1</name>
    <name evidence="3" type="ORF">FIM1_4007</name>
</gene>
<feature type="transmembrane region" description="Helical" evidence="1">
    <location>
        <begin position="313"/>
        <end position="337"/>
    </location>
</feature>
<dbReference type="PANTHER" id="PTHR13155">
    <property type="entry name" value="A-KINASE ANCHOR PROTEINS"/>
    <property type="match status" value="1"/>
</dbReference>
<evidence type="ECO:0000259" key="2">
    <source>
        <dbReference type="PROSITE" id="PS50132"/>
    </source>
</evidence>
<dbReference type="Proteomes" id="UP000422736">
    <property type="component" value="Chromosome 6"/>
</dbReference>
<dbReference type="Pfam" id="PF00615">
    <property type="entry name" value="RGS"/>
    <property type="match status" value="1"/>
</dbReference>
<name>A0ABX6EYM6_KLUMA</name>
<keyword evidence="1" id="KW-0812">Transmembrane</keyword>
<protein>
    <submittedName>
        <fullName evidence="3">Bud site selection protein RAX1</fullName>
    </submittedName>
</protein>
<feature type="transmembrane region" description="Helical" evidence="1">
    <location>
        <begin position="400"/>
        <end position="422"/>
    </location>
</feature>
<dbReference type="InterPro" id="IPR052246">
    <property type="entry name" value="Cell_Polariz_PKAAnc"/>
</dbReference>
<keyword evidence="4" id="KW-1185">Reference proteome</keyword>
<accession>A0ABX6EYM6</accession>
<evidence type="ECO:0000313" key="4">
    <source>
        <dbReference type="Proteomes" id="UP000422736"/>
    </source>
</evidence>
<feature type="domain" description="RGS" evidence="2">
    <location>
        <begin position="152"/>
        <end position="243"/>
    </location>
</feature>
<proteinExistence type="predicted"/>
<reference evidence="3 4" key="1">
    <citation type="submission" date="2016-03" db="EMBL/GenBank/DDBJ databases">
        <title>How can Kluyveromyces marxianus grow so fast - potential evolutionary course in Saccharomyces Complex revealed by comparative genomics.</title>
        <authorList>
            <person name="Mo W."/>
            <person name="Lu W."/>
            <person name="Yang X."/>
            <person name="Qi J."/>
            <person name="Lv H."/>
        </authorList>
    </citation>
    <scope>NUCLEOTIDE SEQUENCE [LARGE SCALE GENOMIC DNA]</scope>
    <source>
        <strain evidence="3 4">FIM1</strain>
    </source>
</reference>
<evidence type="ECO:0000313" key="3">
    <source>
        <dbReference type="EMBL" id="QGN17276.1"/>
    </source>
</evidence>
<dbReference type="InterPro" id="IPR016137">
    <property type="entry name" value="RGS"/>
</dbReference>
<dbReference type="EMBL" id="CP015059">
    <property type="protein sequence ID" value="QGN17276.1"/>
    <property type="molecule type" value="Genomic_DNA"/>
</dbReference>
<feature type="transmembrane region" description="Helical" evidence="1">
    <location>
        <begin position="287"/>
        <end position="306"/>
    </location>
</feature>
<dbReference type="InterPro" id="IPR036305">
    <property type="entry name" value="RGS_sf"/>
</dbReference>
<keyword evidence="1" id="KW-1133">Transmembrane helix</keyword>
<dbReference type="SMART" id="SM00315">
    <property type="entry name" value="RGS"/>
    <property type="match status" value="1"/>
</dbReference>
<evidence type="ECO:0000256" key="1">
    <source>
        <dbReference type="SAM" id="Phobius"/>
    </source>
</evidence>
<sequence length="428" mass="49321">MEESLNDAQRARLPTLYEVLNQQTAAPLDLWSFYTYLSQYPNAIVYLDFWTDVMAYLRLCKDYVKGIRESVLDIHLTDTPNLADMGDVNDSVKRESVSSAMLLEALMNDGYLDYNDSKRVSQFLKGETDSPRLSQLLNDWKQMNNDQTDFNDFVDGLVQEKVSKDMKPKLTIKQLISSAQDIVKTYLLSQEESDRFLYEIPQYLREDTIRLVMQERRHDPEVFEPIQDIVYQFLEMDCFPRFLGCVALHNLHDEIVLFAPKTPNPFYGKTSSPFSHWTTASRIAVGLAWWLAGLWIGYTLIFMGYARGIRVVCIVPFFLGSYYLVSGVYLVDILYAFSGVTQTLVSKRKIDDVELNKMSTHRSSSLHSRHDVPWWLIVFGGRSRLCKINHPFVNSIMIRRAAWCLILVLIITGILTAIFAAVPSHKLQ</sequence>